<reference evidence="8 9" key="2">
    <citation type="journal article" date="2016" name="J. Biotechnol.">
        <title>Complete genome sequence of Arthrobacter alpinus ERGS4:06, a yellow pigmented bacterium tolerant to cold and radiations isolated from Sikkim Himalaya.</title>
        <authorList>
            <person name="Kumar R."/>
            <person name="Singh D."/>
            <person name="Swarnkar M.K."/>
            <person name="Singh A.K."/>
            <person name="Kumar S."/>
        </authorList>
    </citation>
    <scope>NUCLEOTIDE SEQUENCE [LARGE SCALE GENOMIC DNA]</scope>
    <source>
        <strain evidence="8 9">ERGS4:06</strain>
    </source>
</reference>
<reference evidence="9" key="1">
    <citation type="submission" date="2015-11" db="EMBL/GenBank/DDBJ databases">
        <authorList>
            <person name="Kumar R."/>
            <person name="Singh D."/>
            <person name="Swarnkar M.K."/>
            <person name="Singh A.K."/>
            <person name="Kumar S."/>
        </authorList>
    </citation>
    <scope>NUCLEOTIDE SEQUENCE [LARGE SCALE GENOMIC DNA]</scope>
    <source>
        <strain evidence="9">ERGS4:06</strain>
    </source>
</reference>
<dbReference type="CDD" id="cd03399">
    <property type="entry name" value="SPFH_flotillin"/>
    <property type="match status" value="1"/>
</dbReference>
<dbReference type="RefSeq" id="WP_062289223.1">
    <property type="nucleotide sequence ID" value="NZ_CP013200.1"/>
</dbReference>
<comment type="similarity">
    <text evidence="2">Belongs to the band 7/mec-2 family. Flotillin subfamily.</text>
</comment>
<evidence type="ECO:0000256" key="1">
    <source>
        <dbReference type="ARBA" id="ARBA00004370"/>
    </source>
</evidence>
<protein>
    <submittedName>
        <fullName evidence="8">Flotillin</fullName>
    </submittedName>
</protein>
<dbReference type="InterPro" id="IPR027705">
    <property type="entry name" value="Flotillin_fam"/>
</dbReference>
<dbReference type="AlphaFoldDB" id="A0A0S2M022"/>
<keyword evidence="3 5" id="KW-0472">Membrane</keyword>
<dbReference type="Proteomes" id="UP000059574">
    <property type="component" value="Chromosome"/>
</dbReference>
<feature type="domain" description="Flotillin C-terminal" evidence="7">
    <location>
        <begin position="368"/>
        <end position="456"/>
    </location>
</feature>
<dbReference type="Gene3D" id="3.30.479.30">
    <property type="entry name" value="Band 7 domain"/>
    <property type="match status" value="1"/>
</dbReference>
<feature type="compositionally biased region" description="Low complexity" evidence="4">
    <location>
        <begin position="493"/>
        <end position="510"/>
    </location>
</feature>
<feature type="domain" description="Band 7" evidence="6">
    <location>
        <begin position="34"/>
        <end position="213"/>
    </location>
</feature>
<dbReference type="Pfam" id="PF01145">
    <property type="entry name" value="Band_7"/>
    <property type="match status" value="1"/>
</dbReference>
<evidence type="ECO:0000313" key="8">
    <source>
        <dbReference type="EMBL" id="ALO67107.1"/>
    </source>
</evidence>
<gene>
    <name evidence="8" type="ORF">AS189_12095</name>
</gene>
<proteinExistence type="inferred from homology"/>
<organism evidence="8 9">
    <name type="scientific">Arthrobacter alpinus</name>
    <dbReference type="NCBI Taxonomy" id="656366"/>
    <lineage>
        <taxon>Bacteria</taxon>
        <taxon>Bacillati</taxon>
        <taxon>Actinomycetota</taxon>
        <taxon>Actinomycetes</taxon>
        <taxon>Micrococcales</taxon>
        <taxon>Micrococcaceae</taxon>
        <taxon>Arthrobacter</taxon>
    </lineage>
</organism>
<keyword evidence="5" id="KW-0812">Transmembrane</keyword>
<comment type="subcellular location">
    <subcellularLocation>
        <location evidence="1">Membrane</location>
    </subcellularLocation>
</comment>
<dbReference type="PANTHER" id="PTHR13806">
    <property type="entry name" value="FLOTILLIN-RELATED"/>
    <property type="match status" value="1"/>
</dbReference>
<evidence type="ECO:0000259" key="6">
    <source>
        <dbReference type="Pfam" id="PF01145"/>
    </source>
</evidence>
<name>A0A0S2M022_9MICC</name>
<evidence type="ECO:0000313" key="9">
    <source>
        <dbReference type="Proteomes" id="UP000059574"/>
    </source>
</evidence>
<dbReference type="GO" id="GO:0002020">
    <property type="term" value="F:protease binding"/>
    <property type="evidence" value="ECO:0007669"/>
    <property type="project" value="TreeGrafter"/>
</dbReference>
<sequence>MSVLTLIPLFIGLGVLVVLIIIGAVISRMALHIASPDQALVISSKDNKSQPDPSSQRVVFGRIFINPFTQRAYPLSLASRQVALKIEAISQNGIKLHLTGVAQVKVGGDADSVRKAAQRFLNQQDAIDHYTQETLSGSLRSIVGTLTVESIIKDRATFAKSVKEEAEHSMHNQGLEIDTFQIQSVDDDSGYLINLGRPEAALAEKNAKIAEAQFLQEAEQAKAIADEQVALAQQQLIIKRAELKEEADARQARADAAGPLAAAEQQEQVIIRDQQVALRRAELRERELDTEVRKPADAEKYRLIQQADAKLEERRRASEAAEIEATVDLAKRKLTAEGDRVAAEADAAASTARGNAEASVVEARGRADAAVIKSRGQAEAESTEAKGVAEAAGIAAQAEAYEKFNEAAILSKVLEVLPAMAREVAAPMAAIKEMTVISNDGASQLSKNVSNGVQQTTQLIKDSTGLDIIGLLQGMVGGASKDSSAGVASGLLSAANTSQSRSRQSGAGQSNHVAPDLDSENL</sequence>
<keyword evidence="5" id="KW-1133">Transmembrane helix</keyword>
<dbReference type="OrthoDB" id="9786220at2"/>
<dbReference type="InterPro" id="IPR001107">
    <property type="entry name" value="Band_7"/>
</dbReference>
<evidence type="ECO:0000256" key="4">
    <source>
        <dbReference type="SAM" id="MobiDB-lite"/>
    </source>
</evidence>
<dbReference type="GO" id="GO:0005886">
    <property type="term" value="C:plasma membrane"/>
    <property type="evidence" value="ECO:0007669"/>
    <property type="project" value="TreeGrafter"/>
</dbReference>
<dbReference type="GO" id="GO:0072659">
    <property type="term" value="P:protein localization to plasma membrane"/>
    <property type="evidence" value="ECO:0007669"/>
    <property type="project" value="TreeGrafter"/>
</dbReference>
<evidence type="ECO:0000259" key="7">
    <source>
        <dbReference type="Pfam" id="PF15975"/>
    </source>
</evidence>
<evidence type="ECO:0000256" key="3">
    <source>
        <dbReference type="ARBA" id="ARBA00023136"/>
    </source>
</evidence>
<dbReference type="SUPFAM" id="SSF117892">
    <property type="entry name" value="Band 7/SPFH domain"/>
    <property type="match status" value="1"/>
</dbReference>
<dbReference type="EMBL" id="CP013200">
    <property type="protein sequence ID" value="ALO67107.1"/>
    <property type="molecule type" value="Genomic_DNA"/>
</dbReference>
<dbReference type="InterPro" id="IPR031905">
    <property type="entry name" value="Flotillin_C"/>
</dbReference>
<dbReference type="InterPro" id="IPR036013">
    <property type="entry name" value="Band_7/SPFH_dom_sf"/>
</dbReference>
<evidence type="ECO:0000256" key="2">
    <source>
        <dbReference type="ARBA" id="ARBA00007161"/>
    </source>
</evidence>
<dbReference type="PANTHER" id="PTHR13806:SF46">
    <property type="entry name" value="FLOTILLIN-1-RELATED"/>
    <property type="match status" value="1"/>
</dbReference>
<feature type="region of interest" description="Disordered" evidence="4">
    <location>
        <begin position="493"/>
        <end position="522"/>
    </location>
</feature>
<dbReference type="Pfam" id="PF15975">
    <property type="entry name" value="Flot"/>
    <property type="match status" value="1"/>
</dbReference>
<evidence type="ECO:0000256" key="5">
    <source>
        <dbReference type="SAM" id="Phobius"/>
    </source>
</evidence>
<accession>A0A0S2M022</accession>
<feature type="transmembrane region" description="Helical" evidence="5">
    <location>
        <begin position="6"/>
        <end position="26"/>
    </location>
</feature>